<accession>X1PYY6</accession>
<protein>
    <submittedName>
        <fullName evidence="1">Uncharacterized protein</fullName>
    </submittedName>
</protein>
<dbReference type="AlphaFoldDB" id="X1PYY6"/>
<gene>
    <name evidence="1" type="ORF">S06H3_47701</name>
</gene>
<comment type="caution">
    <text evidence="1">The sequence shown here is derived from an EMBL/GenBank/DDBJ whole genome shotgun (WGS) entry which is preliminary data.</text>
</comment>
<reference evidence="1" key="1">
    <citation type="journal article" date="2014" name="Front. Microbiol.">
        <title>High frequency of phylogenetically diverse reductive dehalogenase-homologous genes in deep subseafloor sedimentary metagenomes.</title>
        <authorList>
            <person name="Kawai M."/>
            <person name="Futagami T."/>
            <person name="Toyoda A."/>
            <person name="Takaki Y."/>
            <person name="Nishi S."/>
            <person name="Hori S."/>
            <person name="Arai W."/>
            <person name="Tsubouchi T."/>
            <person name="Morono Y."/>
            <person name="Uchiyama I."/>
            <person name="Ito T."/>
            <person name="Fujiyama A."/>
            <person name="Inagaki F."/>
            <person name="Takami H."/>
        </authorList>
    </citation>
    <scope>NUCLEOTIDE SEQUENCE</scope>
    <source>
        <strain evidence="1">Expedition CK06-06</strain>
    </source>
</reference>
<evidence type="ECO:0000313" key="1">
    <source>
        <dbReference type="EMBL" id="GAI36179.1"/>
    </source>
</evidence>
<proteinExistence type="predicted"/>
<organism evidence="1">
    <name type="scientific">marine sediment metagenome</name>
    <dbReference type="NCBI Taxonomy" id="412755"/>
    <lineage>
        <taxon>unclassified sequences</taxon>
        <taxon>metagenomes</taxon>
        <taxon>ecological metagenomes</taxon>
    </lineage>
</organism>
<dbReference type="EMBL" id="BARV01029982">
    <property type="protein sequence ID" value="GAI36179.1"/>
    <property type="molecule type" value="Genomic_DNA"/>
</dbReference>
<name>X1PYY6_9ZZZZ</name>
<sequence length="30" mass="3393">DSRAACPNSGNSSRNSTPWWLKLYNIGIRK</sequence>
<feature type="non-terminal residue" evidence="1">
    <location>
        <position position="1"/>
    </location>
</feature>